<name>A0A133UMW7_9EURY</name>
<gene>
    <name evidence="1" type="ORF">AKJ65_01555</name>
</gene>
<keyword evidence="2" id="KW-1185">Reference proteome</keyword>
<dbReference type="Proteomes" id="UP000070284">
    <property type="component" value="Unassembled WGS sequence"/>
</dbReference>
<dbReference type="AlphaFoldDB" id="A0A133UMW7"/>
<evidence type="ECO:0000313" key="2">
    <source>
        <dbReference type="Proteomes" id="UP000070284"/>
    </source>
</evidence>
<organism evidence="1 2">
    <name type="scientific">candidate division MSBL1 archaeon SCGC-AAA259E19</name>
    <dbReference type="NCBI Taxonomy" id="1698264"/>
    <lineage>
        <taxon>Archaea</taxon>
        <taxon>Methanobacteriati</taxon>
        <taxon>Methanobacteriota</taxon>
        <taxon>candidate division MSBL1</taxon>
    </lineage>
</organism>
<proteinExistence type="predicted"/>
<evidence type="ECO:0000313" key="1">
    <source>
        <dbReference type="EMBL" id="KXA95558.1"/>
    </source>
</evidence>
<reference evidence="1 2" key="1">
    <citation type="journal article" date="2016" name="Sci. Rep.">
        <title>Metabolic traits of an uncultured archaeal lineage -MSBL1- from brine pools of the Red Sea.</title>
        <authorList>
            <person name="Mwirichia R."/>
            <person name="Alam I."/>
            <person name="Rashid M."/>
            <person name="Vinu M."/>
            <person name="Ba-Alawi W."/>
            <person name="Anthony Kamau A."/>
            <person name="Kamanda Ngugi D."/>
            <person name="Goker M."/>
            <person name="Klenk H.P."/>
            <person name="Bajic V."/>
            <person name="Stingl U."/>
        </authorList>
    </citation>
    <scope>NUCLEOTIDE SEQUENCE [LARGE SCALE GENOMIC DNA]</scope>
    <source>
        <strain evidence="1">SCGC-AAA259E19</strain>
    </source>
</reference>
<sequence>MTTSKDTFQQMSKPTRTVVRILEDNWTRISRSCNYKDGNICSLNDKRCNFECCELLKKENNEEAEINGSS</sequence>
<dbReference type="EMBL" id="LHXO01000012">
    <property type="protein sequence ID" value="KXA95558.1"/>
    <property type="molecule type" value="Genomic_DNA"/>
</dbReference>
<comment type="caution">
    <text evidence="1">The sequence shown here is derived from an EMBL/GenBank/DDBJ whole genome shotgun (WGS) entry which is preliminary data.</text>
</comment>
<protein>
    <submittedName>
        <fullName evidence="1">Uncharacterized protein</fullName>
    </submittedName>
</protein>
<accession>A0A133UMW7</accession>